<keyword evidence="2" id="KW-0812">Transmembrane</keyword>
<accession>A0A840YGV8</accession>
<feature type="transmembrane region" description="Helical" evidence="2">
    <location>
        <begin position="88"/>
        <end position="107"/>
    </location>
</feature>
<keyword evidence="4" id="KW-1185">Reference proteome</keyword>
<reference evidence="3 4" key="1">
    <citation type="submission" date="2020-08" db="EMBL/GenBank/DDBJ databases">
        <title>Genomic Encyclopedia of Type Strains, Phase IV (KMG-IV): sequencing the most valuable type-strain genomes for metagenomic binning, comparative biology and taxonomic classification.</title>
        <authorList>
            <person name="Goeker M."/>
        </authorList>
    </citation>
    <scope>NUCLEOTIDE SEQUENCE [LARGE SCALE GENOMIC DNA]</scope>
    <source>
        <strain evidence="3 4">DSM 25622</strain>
    </source>
</reference>
<keyword evidence="2" id="KW-1133">Transmembrane helix</keyword>
<proteinExistence type="predicted"/>
<comment type="caution">
    <text evidence="3">The sequence shown here is derived from an EMBL/GenBank/DDBJ whole genome shotgun (WGS) entry which is preliminary data.</text>
</comment>
<dbReference type="AlphaFoldDB" id="A0A840YGV8"/>
<protein>
    <submittedName>
        <fullName evidence="3">Uncharacterized protein</fullName>
    </submittedName>
</protein>
<evidence type="ECO:0000256" key="2">
    <source>
        <dbReference type="SAM" id="Phobius"/>
    </source>
</evidence>
<feature type="region of interest" description="Disordered" evidence="1">
    <location>
        <begin position="1"/>
        <end position="28"/>
    </location>
</feature>
<evidence type="ECO:0000313" key="4">
    <source>
        <dbReference type="Proteomes" id="UP000580654"/>
    </source>
</evidence>
<dbReference type="Proteomes" id="UP000580654">
    <property type="component" value="Unassembled WGS sequence"/>
</dbReference>
<evidence type="ECO:0000256" key="1">
    <source>
        <dbReference type="SAM" id="MobiDB-lite"/>
    </source>
</evidence>
<keyword evidence="2" id="KW-0472">Membrane</keyword>
<name>A0A840YGV8_9PROT</name>
<sequence>MLPMTDRTAREPDLPSGGLHLREPAPAGPGTRRILGPLALGPGLLSAHAGSAVLAEAAGAWAAAARSPALSQGFAGLRREAEAGGCRIGLLLSGLGMVAVGGTPWIAPRELLFPTPSDTARAALAGWAADRMAAGLLGLQQRALDLGEVEAARLLRDLAEGFLAQSREIVPLSRSTAPGLTGRMAR</sequence>
<dbReference type="RefSeq" id="WP_184514877.1">
    <property type="nucleotide sequence ID" value="NZ_JACIJD010000004.1"/>
</dbReference>
<dbReference type="EMBL" id="JACIJD010000004">
    <property type="protein sequence ID" value="MBB5693163.1"/>
    <property type="molecule type" value="Genomic_DNA"/>
</dbReference>
<organism evidence="3 4">
    <name type="scientific">Muricoccus pecuniae</name>
    <dbReference type="NCBI Taxonomy" id="693023"/>
    <lineage>
        <taxon>Bacteria</taxon>
        <taxon>Pseudomonadati</taxon>
        <taxon>Pseudomonadota</taxon>
        <taxon>Alphaproteobacteria</taxon>
        <taxon>Acetobacterales</taxon>
        <taxon>Roseomonadaceae</taxon>
        <taxon>Muricoccus</taxon>
    </lineage>
</organism>
<gene>
    <name evidence="3" type="ORF">FHS87_001189</name>
</gene>
<evidence type="ECO:0000313" key="3">
    <source>
        <dbReference type="EMBL" id="MBB5693163.1"/>
    </source>
</evidence>